<dbReference type="InterPro" id="IPR013325">
    <property type="entry name" value="RNA_pol_sigma_r2"/>
</dbReference>
<evidence type="ECO:0000256" key="4">
    <source>
        <dbReference type="ARBA" id="ARBA00023125"/>
    </source>
</evidence>
<protein>
    <submittedName>
        <fullName evidence="8">Sigma-70 family RNA polymerase sigma factor</fullName>
    </submittedName>
</protein>
<dbReference type="InterPro" id="IPR007630">
    <property type="entry name" value="RNA_pol_sigma70_r4"/>
</dbReference>
<dbReference type="Gene3D" id="1.10.10.10">
    <property type="entry name" value="Winged helix-like DNA-binding domain superfamily/Winged helix DNA-binding domain"/>
    <property type="match status" value="1"/>
</dbReference>
<evidence type="ECO:0000256" key="2">
    <source>
        <dbReference type="ARBA" id="ARBA00023015"/>
    </source>
</evidence>
<dbReference type="Proteomes" id="UP000475545">
    <property type="component" value="Unassembled WGS sequence"/>
</dbReference>
<dbReference type="NCBIfam" id="NF007228">
    <property type="entry name" value="PRK09646.1"/>
    <property type="match status" value="1"/>
</dbReference>
<accession>A0A6L7GK40</accession>
<dbReference type="AlphaFoldDB" id="A0A6L7GK40"/>
<evidence type="ECO:0000256" key="1">
    <source>
        <dbReference type="ARBA" id="ARBA00010641"/>
    </source>
</evidence>
<keyword evidence="5" id="KW-0804">Transcription</keyword>
<evidence type="ECO:0000313" key="9">
    <source>
        <dbReference type="Proteomes" id="UP000475545"/>
    </source>
</evidence>
<comment type="caution">
    <text evidence="8">The sequence shown here is derived from an EMBL/GenBank/DDBJ whole genome shotgun (WGS) entry which is preliminary data.</text>
</comment>
<organism evidence="8 9">
    <name type="scientific">Gordonia mangrovi</name>
    <dbReference type="NCBI Taxonomy" id="2665643"/>
    <lineage>
        <taxon>Bacteria</taxon>
        <taxon>Bacillati</taxon>
        <taxon>Actinomycetota</taxon>
        <taxon>Actinomycetes</taxon>
        <taxon>Mycobacteriales</taxon>
        <taxon>Gordoniaceae</taxon>
        <taxon>Gordonia</taxon>
    </lineage>
</organism>
<dbReference type="InterPro" id="IPR007627">
    <property type="entry name" value="RNA_pol_sigma70_r2"/>
</dbReference>
<keyword evidence="9" id="KW-1185">Reference proteome</keyword>
<dbReference type="EMBL" id="WMBR01000001">
    <property type="protein sequence ID" value="MXP19807.1"/>
    <property type="molecule type" value="Genomic_DNA"/>
</dbReference>
<dbReference type="RefSeq" id="WP_160900001.1">
    <property type="nucleotide sequence ID" value="NZ_CP102850.1"/>
</dbReference>
<evidence type="ECO:0000259" key="7">
    <source>
        <dbReference type="Pfam" id="PF04545"/>
    </source>
</evidence>
<dbReference type="PANTHER" id="PTHR43133:SF66">
    <property type="entry name" value="ECF RNA POLYMERASE SIGMA FACTOR SIGK"/>
    <property type="match status" value="1"/>
</dbReference>
<dbReference type="SUPFAM" id="SSF88659">
    <property type="entry name" value="Sigma3 and sigma4 domains of RNA polymerase sigma factors"/>
    <property type="match status" value="1"/>
</dbReference>
<sequence length="201" mass="22285">MTVLDSPRAPAIGPVAPSDLDLAGLLGRVADGDHTAFAELYDHTCERVFGMVQRVLRDPGYSEETTQEVYLHVWRSAGSFDPAAGSALAWLITLAHRRAVDRVRAEAAAQRRSTTFGLASRPREVDEVSDAVELRARRREVRDGMEALTALQRESVELAYFQGLTYREVAERLDIGLPTVKSRIRDGMRRLRAQLEPGQAA</sequence>
<evidence type="ECO:0000259" key="6">
    <source>
        <dbReference type="Pfam" id="PF04542"/>
    </source>
</evidence>
<dbReference type="NCBIfam" id="TIGR02937">
    <property type="entry name" value="sigma70-ECF"/>
    <property type="match status" value="1"/>
</dbReference>
<dbReference type="GO" id="GO:0006352">
    <property type="term" value="P:DNA-templated transcription initiation"/>
    <property type="evidence" value="ECO:0007669"/>
    <property type="project" value="InterPro"/>
</dbReference>
<dbReference type="PANTHER" id="PTHR43133">
    <property type="entry name" value="RNA POLYMERASE ECF-TYPE SIGMA FACTO"/>
    <property type="match status" value="1"/>
</dbReference>
<proteinExistence type="inferred from homology"/>
<dbReference type="InterPro" id="IPR013324">
    <property type="entry name" value="RNA_pol_sigma_r3/r4-like"/>
</dbReference>
<dbReference type="Gene3D" id="1.10.1740.10">
    <property type="match status" value="1"/>
</dbReference>
<dbReference type="Pfam" id="PF04545">
    <property type="entry name" value="Sigma70_r4"/>
    <property type="match status" value="1"/>
</dbReference>
<dbReference type="InterPro" id="IPR039425">
    <property type="entry name" value="RNA_pol_sigma-70-like"/>
</dbReference>
<keyword evidence="2" id="KW-0805">Transcription regulation</keyword>
<keyword evidence="3" id="KW-0731">Sigma factor</keyword>
<evidence type="ECO:0000256" key="3">
    <source>
        <dbReference type="ARBA" id="ARBA00023082"/>
    </source>
</evidence>
<dbReference type="GO" id="GO:0003677">
    <property type="term" value="F:DNA binding"/>
    <property type="evidence" value="ECO:0007669"/>
    <property type="project" value="UniProtKB-KW"/>
</dbReference>
<feature type="domain" description="RNA polymerase sigma-70 region 2" evidence="6">
    <location>
        <begin position="41"/>
        <end position="107"/>
    </location>
</feature>
<dbReference type="InterPro" id="IPR014284">
    <property type="entry name" value="RNA_pol_sigma-70_dom"/>
</dbReference>
<dbReference type="GO" id="GO:0016987">
    <property type="term" value="F:sigma factor activity"/>
    <property type="evidence" value="ECO:0007669"/>
    <property type="project" value="UniProtKB-KW"/>
</dbReference>
<gene>
    <name evidence="8" type="ORF">GIY30_00320</name>
</gene>
<dbReference type="InterPro" id="IPR036388">
    <property type="entry name" value="WH-like_DNA-bd_sf"/>
</dbReference>
<dbReference type="SUPFAM" id="SSF88946">
    <property type="entry name" value="Sigma2 domain of RNA polymerase sigma factors"/>
    <property type="match status" value="1"/>
</dbReference>
<evidence type="ECO:0000313" key="8">
    <source>
        <dbReference type="EMBL" id="MXP19807.1"/>
    </source>
</evidence>
<feature type="domain" description="RNA polymerase sigma-70 region 4" evidence="7">
    <location>
        <begin position="145"/>
        <end position="193"/>
    </location>
</feature>
<comment type="similarity">
    <text evidence="1">Belongs to the sigma-70 factor family. ECF subfamily.</text>
</comment>
<reference evidence="8 9" key="1">
    <citation type="submission" date="2019-11" db="EMBL/GenBank/DDBJ databases">
        <title>Gordonia sp. nov., a novel actinobacterium isolated from mangrove soil in Hainan.</title>
        <authorList>
            <person name="Huang X."/>
            <person name="Xie Y."/>
            <person name="Chu X."/>
            <person name="Xiao K."/>
        </authorList>
    </citation>
    <scope>NUCLEOTIDE SEQUENCE [LARGE SCALE GENOMIC DNA]</scope>
    <source>
        <strain evidence="8 9">HNM0687</strain>
    </source>
</reference>
<evidence type="ECO:0000256" key="5">
    <source>
        <dbReference type="ARBA" id="ARBA00023163"/>
    </source>
</evidence>
<name>A0A6L7GK40_9ACTN</name>
<dbReference type="CDD" id="cd06171">
    <property type="entry name" value="Sigma70_r4"/>
    <property type="match status" value="1"/>
</dbReference>
<dbReference type="Pfam" id="PF04542">
    <property type="entry name" value="Sigma70_r2"/>
    <property type="match status" value="1"/>
</dbReference>
<keyword evidence="4" id="KW-0238">DNA-binding</keyword>